<dbReference type="Pfam" id="PF24883">
    <property type="entry name" value="NPHP3_N"/>
    <property type="match status" value="1"/>
</dbReference>
<protein>
    <recommendedName>
        <fullName evidence="4">Nephrocystin 3-like N-terminal domain-containing protein</fullName>
    </recommendedName>
</protein>
<sequence length="898" mass="100776">MDVLSALGVAGSILAVAEFRTQLLLTSKQSRGESLLKQREEYLSFVFEKLKSLILELSTGSLLSELSKTMESLKDGRRYARPEQESRIDSMSQLLEDLKRDIQIDKNDSNTKPSVFTETEVELFKTRLASLAEAESNIIADKIVASLDYDSRPVRHGSVPQAHKGTFQRAFDSRLSHWLRSGSGIFWISGKPGSGKSTFMKFIASHWQTAAEPWAVTELVAALRALVSAKDIPLKMCFFIDGLYEFDSDHIELCKVLCDMARSPHIKMCLSSRPWAVFEDSFGADSSKRLDIHELTRNDIRGFVSDQLQTHSKWNADTSKKAAAQKENLVECIAAQADGVFLWAFFVTKSIREDLSNGSTIADLYKRVSDLPSDLEQLFKHMLEIVDQKDHLKMAGLLQVTAHAWEPLHIDLYWYVEKEFEEDHYAFRCPIEVAAPERISKQREQTIRNINNMTKGLLKLINQRMEFLHRTVKDFVLTRDMGEYLRSKLPAGYNGFTSIATVYLGFLKITRHDHSLVAGIVRLGPGQNSSPFISQLNLALMYTSEALKSEDSASSPHYQTYALLDEYEKAVENMVRTGHVAIGEFHPQACDPRLPFREELLRHNLTSYIAQRCDSKPDFFSIFDGPPLFAALTPMSISNSESPAPVSSTLELILQRGDSPNAKPQTPNPSDAVSPWVIFTRGVLSVFNMLSGPSMFPALRFNSSLNNGLFDLLLAHGANPNQHLLDRRGAHTVFSHFFDISLSSFLGSECFDGYLRTLDAFLRAGASLGVPDERDIDGESGEAFGNLARVRRDESVLGAFCDELATLLARLAADPERARFVSAVTGRIIFHCNGQEEDLRQLSVAISEGFPENFGEPLLRVIERELDKSNSRKRHRGSWSEEVSRSAVKHFRGEHGDD</sequence>
<accession>A0A2J6RUL6</accession>
<dbReference type="Proteomes" id="UP000235786">
    <property type="component" value="Unassembled WGS sequence"/>
</dbReference>
<dbReference type="STRING" id="1149755.A0A2J6RUL6"/>
<reference evidence="5 6" key="1">
    <citation type="submission" date="2016-04" db="EMBL/GenBank/DDBJ databases">
        <title>A degradative enzymes factory behind the ericoid mycorrhizal symbiosis.</title>
        <authorList>
            <consortium name="DOE Joint Genome Institute"/>
            <person name="Martino E."/>
            <person name="Morin E."/>
            <person name="Grelet G."/>
            <person name="Kuo A."/>
            <person name="Kohler A."/>
            <person name="Daghino S."/>
            <person name="Barry K."/>
            <person name="Choi C."/>
            <person name="Cichocki N."/>
            <person name="Clum A."/>
            <person name="Copeland A."/>
            <person name="Hainaut M."/>
            <person name="Haridas S."/>
            <person name="Labutti K."/>
            <person name="Lindquist E."/>
            <person name="Lipzen A."/>
            <person name="Khouja H.-R."/>
            <person name="Murat C."/>
            <person name="Ohm R."/>
            <person name="Olson A."/>
            <person name="Spatafora J."/>
            <person name="Veneault-Fourrey C."/>
            <person name="Henrissat B."/>
            <person name="Grigoriev I."/>
            <person name="Martin F."/>
            <person name="Perotto S."/>
        </authorList>
    </citation>
    <scope>NUCLEOTIDE SEQUENCE [LARGE SCALE GENOMIC DNA]</scope>
    <source>
        <strain evidence="5 6">F</strain>
    </source>
</reference>
<dbReference type="OrthoDB" id="443402at2759"/>
<evidence type="ECO:0000256" key="2">
    <source>
        <dbReference type="SAM" id="Coils"/>
    </source>
</evidence>
<proteinExistence type="predicted"/>
<evidence type="ECO:0000256" key="1">
    <source>
        <dbReference type="ARBA" id="ARBA00022737"/>
    </source>
</evidence>
<feature type="coiled-coil region" evidence="2">
    <location>
        <begin position="81"/>
        <end position="108"/>
    </location>
</feature>
<dbReference type="PANTHER" id="PTHR10039">
    <property type="entry name" value="AMELOGENIN"/>
    <property type="match status" value="1"/>
</dbReference>
<dbReference type="InterPro" id="IPR027417">
    <property type="entry name" value="P-loop_NTPase"/>
</dbReference>
<evidence type="ECO:0000313" key="5">
    <source>
        <dbReference type="EMBL" id="PMD42212.1"/>
    </source>
</evidence>
<dbReference type="PANTHER" id="PTHR10039:SF5">
    <property type="entry name" value="NACHT DOMAIN-CONTAINING PROTEIN"/>
    <property type="match status" value="1"/>
</dbReference>
<keyword evidence="2" id="KW-0175">Coiled coil</keyword>
<keyword evidence="1" id="KW-0677">Repeat</keyword>
<dbReference type="SUPFAM" id="SSF52540">
    <property type="entry name" value="P-loop containing nucleoside triphosphate hydrolases"/>
    <property type="match status" value="1"/>
</dbReference>
<evidence type="ECO:0000256" key="3">
    <source>
        <dbReference type="SAM" id="MobiDB-lite"/>
    </source>
</evidence>
<feature type="domain" description="Nephrocystin 3-like N-terminal" evidence="4">
    <location>
        <begin position="173"/>
        <end position="211"/>
    </location>
</feature>
<name>A0A2J6RUL6_HYAVF</name>
<evidence type="ECO:0000259" key="4">
    <source>
        <dbReference type="Pfam" id="PF24883"/>
    </source>
</evidence>
<organism evidence="5 6">
    <name type="scientific">Hyaloscypha variabilis (strain UAMH 11265 / GT02V1 / F)</name>
    <name type="common">Meliniomyces variabilis</name>
    <dbReference type="NCBI Taxonomy" id="1149755"/>
    <lineage>
        <taxon>Eukaryota</taxon>
        <taxon>Fungi</taxon>
        <taxon>Dikarya</taxon>
        <taxon>Ascomycota</taxon>
        <taxon>Pezizomycotina</taxon>
        <taxon>Leotiomycetes</taxon>
        <taxon>Helotiales</taxon>
        <taxon>Hyaloscyphaceae</taxon>
        <taxon>Hyaloscypha</taxon>
        <taxon>Hyaloscypha variabilis</taxon>
    </lineage>
</organism>
<feature type="region of interest" description="Disordered" evidence="3">
    <location>
        <begin position="868"/>
        <end position="898"/>
    </location>
</feature>
<dbReference type="InterPro" id="IPR056884">
    <property type="entry name" value="NPHP3-like_N"/>
</dbReference>
<gene>
    <name evidence="5" type="ORF">L207DRAFT_564570</name>
</gene>
<evidence type="ECO:0000313" key="6">
    <source>
        <dbReference type="Proteomes" id="UP000235786"/>
    </source>
</evidence>
<keyword evidence="6" id="KW-1185">Reference proteome</keyword>
<dbReference type="AlphaFoldDB" id="A0A2J6RUL6"/>
<dbReference type="EMBL" id="KZ613943">
    <property type="protein sequence ID" value="PMD42212.1"/>
    <property type="molecule type" value="Genomic_DNA"/>
</dbReference>